<dbReference type="OrthoDB" id="5296638at2"/>
<dbReference type="AlphaFoldDB" id="N9E403"/>
<name>N9E403_ACIBZ</name>
<reference evidence="4 5" key="1">
    <citation type="submission" date="2013-02" db="EMBL/GenBank/DDBJ databases">
        <title>The Genome Sequence of Acinetobacter bereziniae CIP 70.12.</title>
        <authorList>
            <consortium name="The Broad Institute Genome Sequencing Platform"/>
            <consortium name="The Broad Institute Genome Sequencing Center for Infectious Disease"/>
            <person name="Cerqueira G."/>
            <person name="Feldgarden M."/>
            <person name="Courvalin P."/>
            <person name="Perichon B."/>
            <person name="Grillot-Courvalin C."/>
            <person name="Clermont D."/>
            <person name="Rocha E."/>
            <person name="Yoon E.-J."/>
            <person name="Nemec A."/>
            <person name="Walker B."/>
            <person name="Young S.K."/>
            <person name="Zeng Q."/>
            <person name="Gargeya S."/>
            <person name="Fitzgerald M."/>
            <person name="Haas B."/>
            <person name="Abouelleil A."/>
            <person name="Alvarado L."/>
            <person name="Arachchi H.M."/>
            <person name="Berlin A.M."/>
            <person name="Chapman S.B."/>
            <person name="Dewar J."/>
            <person name="Goldberg J."/>
            <person name="Griggs A."/>
            <person name="Gujja S."/>
            <person name="Hansen M."/>
            <person name="Howarth C."/>
            <person name="Imamovic A."/>
            <person name="Larimer J."/>
            <person name="McCowan C."/>
            <person name="Murphy C."/>
            <person name="Neiman D."/>
            <person name="Pearson M."/>
            <person name="Priest M."/>
            <person name="Roberts A."/>
            <person name="Saif S."/>
            <person name="Shea T."/>
            <person name="Sisk P."/>
            <person name="Sykes S."/>
            <person name="Wortman J."/>
            <person name="Nusbaum C."/>
            <person name="Birren B."/>
        </authorList>
    </citation>
    <scope>NUCLEOTIDE SEQUENCE [LARGE SCALE GENOMIC DNA]</scope>
    <source>
        <strain evidence="4 5">CIP 70.12</strain>
    </source>
</reference>
<evidence type="ECO:0000313" key="4">
    <source>
        <dbReference type="EMBL" id="ENV89634.1"/>
    </source>
</evidence>
<dbReference type="InterPro" id="IPR031982">
    <property type="entry name" value="PilE-like"/>
</dbReference>
<dbReference type="SUPFAM" id="SSF54523">
    <property type="entry name" value="Pili subunits"/>
    <property type="match status" value="1"/>
</dbReference>
<evidence type="ECO:0000256" key="2">
    <source>
        <dbReference type="SAM" id="MobiDB-lite"/>
    </source>
</evidence>
<dbReference type="Proteomes" id="UP000013251">
    <property type="component" value="Unassembled WGS sequence"/>
</dbReference>
<dbReference type="RefSeq" id="WP_005035428.1">
    <property type="nucleotide sequence ID" value="NZ_KB849756.1"/>
</dbReference>
<dbReference type="GO" id="GO:0043683">
    <property type="term" value="P:type IV pilus assembly"/>
    <property type="evidence" value="ECO:0007669"/>
    <property type="project" value="InterPro"/>
</dbReference>
<proteinExistence type="predicted"/>
<evidence type="ECO:0000256" key="3">
    <source>
        <dbReference type="SAM" id="Phobius"/>
    </source>
</evidence>
<dbReference type="HOGENOM" id="CLU_091705_6_2_6"/>
<dbReference type="EMBL" id="APQG01000052">
    <property type="protein sequence ID" value="ENV89634.1"/>
    <property type="molecule type" value="Genomic_DNA"/>
</dbReference>
<dbReference type="GO" id="GO:0015628">
    <property type="term" value="P:protein secretion by the type II secretion system"/>
    <property type="evidence" value="ECO:0007669"/>
    <property type="project" value="InterPro"/>
</dbReference>
<dbReference type="PRINTS" id="PR00813">
    <property type="entry name" value="BCTERIALGSPG"/>
</dbReference>
<dbReference type="Pfam" id="PF16732">
    <property type="entry name" value="ComP_DUS"/>
    <property type="match status" value="1"/>
</dbReference>
<organism evidence="4 5">
    <name type="scientific">Acinetobacter bereziniae LMG 1003 = CIP 70.12</name>
    <dbReference type="NCBI Taxonomy" id="981324"/>
    <lineage>
        <taxon>Bacteria</taxon>
        <taxon>Pseudomonadati</taxon>
        <taxon>Pseudomonadota</taxon>
        <taxon>Gammaproteobacteria</taxon>
        <taxon>Moraxellales</taxon>
        <taxon>Moraxellaceae</taxon>
        <taxon>Acinetobacter</taxon>
    </lineage>
</organism>
<keyword evidence="5" id="KW-1185">Reference proteome</keyword>
<keyword evidence="3" id="KW-0472">Membrane</keyword>
<dbReference type="PROSITE" id="PS00409">
    <property type="entry name" value="PROKAR_NTER_METHYL"/>
    <property type="match status" value="1"/>
</dbReference>
<feature type="compositionally biased region" description="Polar residues" evidence="2">
    <location>
        <begin position="144"/>
        <end position="161"/>
    </location>
</feature>
<dbReference type="InterPro" id="IPR012902">
    <property type="entry name" value="N_methyl_site"/>
</dbReference>
<dbReference type="GeneID" id="69464353"/>
<evidence type="ECO:0000313" key="5">
    <source>
        <dbReference type="Proteomes" id="UP000013251"/>
    </source>
</evidence>
<sequence length="161" mass="17412">MISKKGFTLIELMIVVAIIAILAAIAYPSYQQYVKKTKRTDMQTAMIQIARNLANYKMANNNFSGLVLTNSQIFGGTVYPKSGPALYDLKLTDIGGTNALSASGANVNTWLLVATPKSSGQQYEDGHIVLNSRGEKCWTKGSDKNNGTPCTPSATTNWDGR</sequence>
<evidence type="ECO:0000256" key="1">
    <source>
        <dbReference type="ARBA" id="ARBA00022481"/>
    </source>
</evidence>
<comment type="caution">
    <text evidence="4">The sequence shown here is derived from an EMBL/GenBank/DDBJ whole genome shotgun (WGS) entry which is preliminary data.</text>
</comment>
<keyword evidence="3" id="KW-1133">Transmembrane helix</keyword>
<feature type="region of interest" description="Disordered" evidence="2">
    <location>
        <begin position="138"/>
        <end position="161"/>
    </location>
</feature>
<dbReference type="NCBIfam" id="TIGR02532">
    <property type="entry name" value="IV_pilin_GFxxxE"/>
    <property type="match status" value="1"/>
</dbReference>
<dbReference type="PANTHER" id="PTHR30093:SF47">
    <property type="entry name" value="TYPE IV PILUS NON-CORE MINOR PILIN PILE"/>
    <property type="match status" value="1"/>
</dbReference>
<dbReference type="Gene3D" id="3.30.700.10">
    <property type="entry name" value="Glycoprotein, Type 4 Pilin"/>
    <property type="match status" value="1"/>
</dbReference>
<dbReference type="Pfam" id="PF07963">
    <property type="entry name" value="N_methyl"/>
    <property type="match status" value="1"/>
</dbReference>
<dbReference type="InterPro" id="IPR000983">
    <property type="entry name" value="Bac_GSPG_pilin"/>
</dbReference>
<keyword evidence="3" id="KW-0812">Transmembrane</keyword>
<dbReference type="InterPro" id="IPR045584">
    <property type="entry name" value="Pilin-like"/>
</dbReference>
<evidence type="ECO:0008006" key="6">
    <source>
        <dbReference type="Google" id="ProtNLM"/>
    </source>
</evidence>
<accession>N9E403</accession>
<gene>
    <name evidence="4" type="ORF">F938_04571</name>
</gene>
<feature type="transmembrane region" description="Helical" evidence="3">
    <location>
        <begin position="6"/>
        <end position="30"/>
    </location>
</feature>
<dbReference type="GO" id="GO:0015627">
    <property type="term" value="C:type II protein secretion system complex"/>
    <property type="evidence" value="ECO:0007669"/>
    <property type="project" value="InterPro"/>
</dbReference>
<dbReference type="PATRIC" id="fig|1217650.3.peg.4498"/>
<keyword evidence="1" id="KW-0488">Methylation</keyword>
<dbReference type="PANTHER" id="PTHR30093">
    <property type="entry name" value="GENERAL SECRETION PATHWAY PROTEIN G"/>
    <property type="match status" value="1"/>
</dbReference>
<protein>
    <recommendedName>
        <fullName evidence="6">Prepilin-type N-terminal cleavage/methylation domain-containing protein</fullName>
    </recommendedName>
</protein>